<dbReference type="EMBL" id="CP051682">
    <property type="protein sequence ID" value="QJD96537.1"/>
    <property type="molecule type" value="Genomic_DNA"/>
</dbReference>
<protein>
    <submittedName>
        <fullName evidence="2">STAS domain-containing protein</fullName>
    </submittedName>
</protein>
<evidence type="ECO:0000313" key="3">
    <source>
        <dbReference type="Proteomes" id="UP000503278"/>
    </source>
</evidence>
<dbReference type="Pfam" id="PF13466">
    <property type="entry name" value="STAS_2"/>
    <property type="match status" value="1"/>
</dbReference>
<dbReference type="InterPro" id="IPR036513">
    <property type="entry name" value="STAS_dom_sf"/>
</dbReference>
<proteinExistence type="predicted"/>
<accession>A0A7L5E293</accession>
<dbReference type="InterPro" id="IPR058548">
    <property type="entry name" value="MlaB-like_STAS"/>
</dbReference>
<dbReference type="SUPFAM" id="SSF52091">
    <property type="entry name" value="SpoIIaa-like"/>
    <property type="match status" value="1"/>
</dbReference>
<organism evidence="2 3">
    <name type="scientific">Mucilaginibacter robiniae</name>
    <dbReference type="NCBI Taxonomy" id="2728022"/>
    <lineage>
        <taxon>Bacteria</taxon>
        <taxon>Pseudomonadati</taxon>
        <taxon>Bacteroidota</taxon>
        <taxon>Sphingobacteriia</taxon>
        <taxon>Sphingobacteriales</taxon>
        <taxon>Sphingobacteriaceae</taxon>
        <taxon>Mucilaginibacter</taxon>
    </lineage>
</organism>
<dbReference type="InterPro" id="IPR002645">
    <property type="entry name" value="STAS_dom"/>
</dbReference>
<dbReference type="Gene3D" id="3.30.750.24">
    <property type="entry name" value="STAS domain"/>
    <property type="match status" value="1"/>
</dbReference>
<dbReference type="AlphaFoldDB" id="A0A7L5E293"/>
<dbReference type="Proteomes" id="UP000503278">
    <property type="component" value="Chromosome"/>
</dbReference>
<dbReference type="PROSITE" id="PS50801">
    <property type="entry name" value="STAS"/>
    <property type="match status" value="1"/>
</dbReference>
<dbReference type="RefSeq" id="WP_169607953.1">
    <property type="nucleotide sequence ID" value="NZ_CP051682.1"/>
</dbReference>
<evidence type="ECO:0000259" key="1">
    <source>
        <dbReference type="PROSITE" id="PS50801"/>
    </source>
</evidence>
<name>A0A7L5E293_9SPHI</name>
<dbReference type="CDD" id="cd07043">
    <property type="entry name" value="STAS_anti-anti-sigma_factors"/>
    <property type="match status" value="1"/>
</dbReference>
<evidence type="ECO:0000313" key="2">
    <source>
        <dbReference type="EMBL" id="QJD96537.1"/>
    </source>
</evidence>
<keyword evidence="3" id="KW-1185">Reference proteome</keyword>
<feature type="domain" description="STAS" evidence="1">
    <location>
        <begin position="17"/>
        <end position="103"/>
    </location>
</feature>
<gene>
    <name evidence="2" type="ORF">HH214_11950</name>
</gene>
<sequence>MSFNVRVVTTDNVQASVHLTGKLLVNHAASLQGQLASVLNRFAGGTIHLTDVSRIDIASLQVLVAFKKSAESSSKPFRFSFDFSPYLQNIIALSGFDQLFKVK</sequence>
<dbReference type="KEGG" id="mrob:HH214_11950"/>
<reference evidence="2 3" key="1">
    <citation type="submission" date="2020-04" db="EMBL/GenBank/DDBJ databases">
        <title>Genome sequencing of novel species.</title>
        <authorList>
            <person name="Heo J."/>
            <person name="Kim S.-J."/>
            <person name="Kim J.-S."/>
            <person name="Hong S.-B."/>
            <person name="Kwon S.-W."/>
        </authorList>
    </citation>
    <scope>NUCLEOTIDE SEQUENCE [LARGE SCALE GENOMIC DNA]</scope>
    <source>
        <strain evidence="2 3">F39-2</strain>
    </source>
</reference>